<proteinExistence type="predicted"/>
<feature type="transmembrane region" description="Helical" evidence="1">
    <location>
        <begin position="100"/>
        <end position="119"/>
    </location>
</feature>
<dbReference type="STRING" id="144026.SAMN04488568_10175"/>
<evidence type="ECO:0000313" key="2">
    <source>
        <dbReference type="EMBL" id="SDL61904.1"/>
    </source>
</evidence>
<evidence type="ECO:0000313" key="3">
    <source>
        <dbReference type="Proteomes" id="UP000199759"/>
    </source>
</evidence>
<feature type="transmembrane region" description="Helical" evidence="1">
    <location>
        <begin position="12"/>
        <end position="33"/>
    </location>
</feature>
<dbReference type="Pfam" id="PF10067">
    <property type="entry name" value="DUF2306"/>
    <property type="match status" value="1"/>
</dbReference>
<dbReference type="AlphaFoldDB" id="A0A1G9LJ39"/>
<feature type="transmembrane region" description="Helical" evidence="1">
    <location>
        <begin position="70"/>
        <end position="88"/>
    </location>
</feature>
<organism evidence="2 3">
    <name type="scientific">Maricaulis salignorans</name>
    <dbReference type="NCBI Taxonomy" id="144026"/>
    <lineage>
        <taxon>Bacteria</taxon>
        <taxon>Pseudomonadati</taxon>
        <taxon>Pseudomonadota</taxon>
        <taxon>Alphaproteobacteria</taxon>
        <taxon>Maricaulales</taxon>
        <taxon>Maricaulaceae</taxon>
        <taxon>Maricaulis</taxon>
    </lineage>
</organism>
<feature type="transmembrane region" description="Helical" evidence="1">
    <location>
        <begin position="45"/>
        <end position="64"/>
    </location>
</feature>
<sequence length="132" mass="14265">MNTEAFLTAPFVVQLHVLSAVGALLIGSIQMFAPKGNLPHRTMGILFVLLMASAAISAIFIRQINGGNFSFIHIFVPLTIIGVFRLVLSARRGDRRGHRGQVMGLFYGALIIPGLLSFIPGRLMHTIVLAGL</sequence>
<gene>
    <name evidence="2" type="ORF">SAMN04488568_10175</name>
</gene>
<keyword evidence="1" id="KW-0472">Membrane</keyword>
<keyword evidence="1" id="KW-0812">Transmembrane</keyword>
<reference evidence="2 3" key="1">
    <citation type="submission" date="2016-10" db="EMBL/GenBank/DDBJ databases">
        <authorList>
            <person name="de Groot N.N."/>
        </authorList>
    </citation>
    <scope>NUCLEOTIDE SEQUENCE [LARGE SCALE GENOMIC DNA]</scope>
    <source>
        <strain evidence="2 3">DSM 16077</strain>
    </source>
</reference>
<keyword evidence="3" id="KW-1185">Reference proteome</keyword>
<accession>A0A1G9LJ39</accession>
<name>A0A1G9LJ39_9PROT</name>
<protein>
    <submittedName>
        <fullName evidence="2">Uncharacterized membrane protein</fullName>
    </submittedName>
</protein>
<dbReference type="RefSeq" id="WP_176780176.1">
    <property type="nucleotide sequence ID" value="NZ_FNHG01000001.1"/>
</dbReference>
<dbReference type="InterPro" id="IPR018750">
    <property type="entry name" value="DUF2306_membrane"/>
</dbReference>
<keyword evidence="1" id="KW-1133">Transmembrane helix</keyword>
<evidence type="ECO:0000256" key="1">
    <source>
        <dbReference type="SAM" id="Phobius"/>
    </source>
</evidence>
<dbReference type="EMBL" id="FNHG01000001">
    <property type="protein sequence ID" value="SDL61904.1"/>
    <property type="molecule type" value="Genomic_DNA"/>
</dbReference>
<dbReference type="Proteomes" id="UP000199759">
    <property type="component" value="Unassembled WGS sequence"/>
</dbReference>